<evidence type="ECO:0008006" key="4">
    <source>
        <dbReference type="Google" id="ProtNLM"/>
    </source>
</evidence>
<name>A0A1G5Q8R5_9GAMM</name>
<gene>
    <name evidence="2" type="ORF">SAMN03097708_01475</name>
</gene>
<feature type="transmembrane region" description="Helical" evidence="1">
    <location>
        <begin position="160"/>
        <end position="180"/>
    </location>
</feature>
<feature type="transmembrane region" description="Helical" evidence="1">
    <location>
        <begin position="127"/>
        <end position="148"/>
    </location>
</feature>
<keyword evidence="1" id="KW-0812">Transmembrane</keyword>
<dbReference type="EMBL" id="FMWD01000004">
    <property type="protein sequence ID" value="SCZ57649.1"/>
    <property type="molecule type" value="Genomic_DNA"/>
</dbReference>
<evidence type="ECO:0000313" key="3">
    <source>
        <dbReference type="Proteomes" id="UP000199648"/>
    </source>
</evidence>
<dbReference type="AlphaFoldDB" id="A0A1G5Q8R5"/>
<protein>
    <recommendedName>
        <fullName evidence="4">Yip1 domain-containing protein</fullName>
    </recommendedName>
</protein>
<sequence length="181" mass="18819">MMTAELLLEPPEPMQALIETFWSIMRLRAGPQILPASNFLLAPILLLHWAVGVGLGAFSLAPGMALASALAGTVMVVIFVHALLGLRGLRARAIQTLTALAGCEVLLGALAIPLTAWFFAVPEAQRALPGLLSLLVLGWNIALAGHIFRHALGISSSMGLVAALGYILVSFALAGAITPAP</sequence>
<reference evidence="2 3" key="1">
    <citation type="submission" date="2016-10" db="EMBL/GenBank/DDBJ databases">
        <authorList>
            <person name="de Groot N.N."/>
        </authorList>
    </citation>
    <scope>NUCLEOTIDE SEQUENCE [LARGE SCALE GENOMIC DNA]</scope>
    <source>
        <strain evidence="2 3">HLD2</strain>
    </source>
</reference>
<feature type="transmembrane region" description="Helical" evidence="1">
    <location>
        <begin position="64"/>
        <end position="86"/>
    </location>
</feature>
<dbReference type="STRING" id="415747.SAMN03097708_01475"/>
<feature type="transmembrane region" description="Helical" evidence="1">
    <location>
        <begin position="98"/>
        <end position="121"/>
    </location>
</feature>
<keyword evidence="1" id="KW-0472">Membrane</keyword>
<evidence type="ECO:0000256" key="1">
    <source>
        <dbReference type="SAM" id="Phobius"/>
    </source>
</evidence>
<dbReference type="Proteomes" id="UP000199648">
    <property type="component" value="Unassembled WGS sequence"/>
</dbReference>
<keyword evidence="3" id="KW-1185">Reference proteome</keyword>
<organism evidence="2 3">
    <name type="scientific">Thiohalomonas denitrificans</name>
    <dbReference type="NCBI Taxonomy" id="415747"/>
    <lineage>
        <taxon>Bacteria</taxon>
        <taxon>Pseudomonadati</taxon>
        <taxon>Pseudomonadota</taxon>
        <taxon>Gammaproteobacteria</taxon>
        <taxon>Thiohalomonadales</taxon>
        <taxon>Thiohalomonadaceae</taxon>
        <taxon>Thiohalomonas</taxon>
    </lineage>
</organism>
<keyword evidence="1" id="KW-1133">Transmembrane helix</keyword>
<evidence type="ECO:0000313" key="2">
    <source>
        <dbReference type="EMBL" id="SCZ57649.1"/>
    </source>
</evidence>
<dbReference type="OrthoDB" id="6717649at2"/>
<proteinExistence type="predicted"/>
<accession>A0A1G5Q8R5</accession>
<feature type="transmembrane region" description="Helical" evidence="1">
    <location>
        <begin position="33"/>
        <end position="58"/>
    </location>
</feature>
<dbReference type="RefSeq" id="WP_092994737.1">
    <property type="nucleotide sequence ID" value="NZ_FMWD01000004.1"/>
</dbReference>